<dbReference type="EMBL" id="FQUX01000001">
    <property type="protein sequence ID" value="SHE50832.1"/>
    <property type="molecule type" value="Genomic_DNA"/>
</dbReference>
<evidence type="ECO:0000256" key="2">
    <source>
        <dbReference type="ARBA" id="ARBA00022679"/>
    </source>
</evidence>
<accession>A0A1M4U263</accession>
<sequence>MEIAPKIPIAPTETAKNGIEEPATSAGEGLHILVIRLSAMGDVAMAVPIIAALLEQYPKVKITVLTRAFFSPLFSELNNVTVYEADVKGKHKGVFGLWKLYKELKGLHVDMVADMHNVLRSNILRLYFKLGSIPFVQVDKGRAGKKALTSLTHKVFEPLKTTHQRYADVFGKLGMPIDMEKANPLPKMAIAPSTKELLKGKEQKCIGIAPFAAFDGKMYPLDLMEKVVHSLNKTSGYKILLFGGGEREKTILDKWERNFENSINLVGKLTFKEELALISRLNLMLAMDSGNAHLAALFGIPTLTLWGVTHPYAGFYPFKQDPQNALLADRRQFPLIPTSVYGNKYPPGYENVMRTIAPEDVLSKIEEMINN</sequence>
<proteinExistence type="predicted"/>
<keyword evidence="4" id="KW-1185">Reference proteome</keyword>
<evidence type="ECO:0000256" key="1">
    <source>
        <dbReference type="ARBA" id="ARBA00022676"/>
    </source>
</evidence>
<dbReference type="PANTHER" id="PTHR30160">
    <property type="entry name" value="TETRAACYLDISACCHARIDE 4'-KINASE-RELATED"/>
    <property type="match status" value="1"/>
</dbReference>
<evidence type="ECO:0000313" key="4">
    <source>
        <dbReference type="Proteomes" id="UP000184406"/>
    </source>
</evidence>
<gene>
    <name evidence="3" type="ORF">SAMN03080594_101468</name>
</gene>
<dbReference type="Proteomes" id="UP000184406">
    <property type="component" value="Unassembled WGS sequence"/>
</dbReference>
<dbReference type="AlphaFoldDB" id="A0A1M4U263"/>
<dbReference type="Gene3D" id="3.40.50.2000">
    <property type="entry name" value="Glycogen Phosphorylase B"/>
    <property type="match status" value="2"/>
</dbReference>
<dbReference type="CDD" id="cd03789">
    <property type="entry name" value="GT9_LPS_heptosyltransferase"/>
    <property type="match status" value="1"/>
</dbReference>
<dbReference type="PANTHER" id="PTHR30160:SF22">
    <property type="entry name" value="LIPOPOLYSACCHARIDE CORE BIOSYNTHESIS PROTEIN"/>
    <property type="match status" value="1"/>
</dbReference>
<keyword evidence="1" id="KW-0328">Glycosyltransferase</keyword>
<dbReference type="InterPro" id="IPR051199">
    <property type="entry name" value="LPS_LOS_Heptosyltrfase"/>
</dbReference>
<organism evidence="3 4">
    <name type="scientific">Arenibacter palladensis</name>
    <dbReference type="NCBI Taxonomy" id="237373"/>
    <lineage>
        <taxon>Bacteria</taxon>
        <taxon>Pseudomonadati</taxon>
        <taxon>Bacteroidota</taxon>
        <taxon>Flavobacteriia</taxon>
        <taxon>Flavobacteriales</taxon>
        <taxon>Flavobacteriaceae</taxon>
        <taxon>Arenibacter</taxon>
    </lineage>
</organism>
<evidence type="ECO:0000313" key="3">
    <source>
        <dbReference type="EMBL" id="SHE50832.1"/>
    </source>
</evidence>
<keyword evidence="2" id="KW-0808">Transferase</keyword>
<dbReference type="GO" id="GO:0008713">
    <property type="term" value="F:ADP-heptose-lipopolysaccharide heptosyltransferase activity"/>
    <property type="evidence" value="ECO:0007669"/>
    <property type="project" value="TreeGrafter"/>
</dbReference>
<dbReference type="SUPFAM" id="SSF53756">
    <property type="entry name" value="UDP-Glycosyltransferase/glycogen phosphorylase"/>
    <property type="match status" value="1"/>
</dbReference>
<dbReference type="GO" id="GO:0005829">
    <property type="term" value="C:cytosol"/>
    <property type="evidence" value="ECO:0007669"/>
    <property type="project" value="TreeGrafter"/>
</dbReference>
<name>A0A1M4U263_9FLAO</name>
<reference evidence="4" key="1">
    <citation type="submission" date="2016-11" db="EMBL/GenBank/DDBJ databases">
        <authorList>
            <person name="Varghese N."/>
            <person name="Submissions S."/>
        </authorList>
    </citation>
    <scope>NUCLEOTIDE SEQUENCE [LARGE SCALE GENOMIC DNA]</scope>
    <source>
        <strain evidence="4">DSM 17539</strain>
    </source>
</reference>
<dbReference type="InterPro" id="IPR002201">
    <property type="entry name" value="Glyco_trans_9"/>
</dbReference>
<dbReference type="Pfam" id="PF01075">
    <property type="entry name" value="Glyco_transf_9"/>
    <property type="match status" value="1"/>
</dbReference>
<dbReference type="GO" id="GO:0009244">
    <property type="term" value="P:lipopolysaccharide core region biosynthetic process"/>
    <property type="evidence" value="ECO:0007669"/>
    <property type="project" value="TreeGrafter"/>
</dbReference>
<protein>
    <submittedName>
        <fullName evidence="3">DNA phosphorothioation-dependent restriction protein DptG</fullName>
    </submittedName>
</protein>